<name>A0A4Y2S5B5_ARAVE</name>
<keyword evidence="3" id="KW-1185">Reference proteome</keyword>
<dbReference type="AlphaFoldDB" id="A0A4Y2S5B5"/>
<protein>
    <submittedName>
        <fullName evidence="1">Uncharacterized protein</fullName>
    </submittedName>
</protein>
<sequence>MDAALRTKSQDAARQHRTPWTVYSIFWLTRGKQKVKTTSFMIGLVRSDSIHE</sequence>
<comment type="caution">
    <text evidence="1">The sequence shown here is derived from an EMBL/GenBank/DDBJ whole genome shotgun (WGS) entry which is preliminary data.</text>
</comment>
<gene>
    <name evidence="1" type="ORF">AVEN_262093_1</name>
    <name evidence="2" type="ORF">AVEN_61734_1</name>
</gene>
<evidence type="ECO:0000313" key="2">
    <source>
        <dbReference type="EMBL" id="GBN83443.1"/>
    </source>
</evidence>
<organism evidence="1 3">
    <name type="scientific">Araneus ventricosus</name>
    <name type="common">Orbweaver spider</name>
    <name type="synonym">Epeira ventricosa</name>
    <dbReference type="NCBI Taxonomy" id="182803"/>
    <lineage>
        <taxon>Eukaryota</taxon>
        <taxon>Metazoa</taxon>
        <taxon>Ecdysozoa</taxon>
        <taxon>Arthropoda</taxon>
        <taxon>Chelicerata</taxon>
        <taxon>Arachnida</taxon>
        <taxon>Araneae</taxon>
        <taxon>Araneomorphae</taxon>
        <taxon>Entelegynae</taxon>
        <taxon>Araneoidea</taxon>
        <taxon>Araneidae</taxon>
        <taxon>Araneus</taxon>
    </lineage>
</organism>
<proteinExistence type="predicted"/>
<evidence type="ECO:0000313" key="3">
    <source>
        <dbReference type="Proteomes" id="UP000499080"/>
    </source>
</evidence>
<reference evidence="1 3" key="1">
    <citation type="journal article" date="2019" name="Sci. Rep.">
        <title>Orb-weaving spider Araneus ventricosus genome elucidates the spidroin gene catalogue.</title>
        <authorList>
            <person name="Kono N."/>
            <person name="Nakamura H."/>
            <person name="Ohtoshi R."/>
            <person name="Moran D.A.P."/>
            <person name="Shinohara A."/>
            <person name="Yoshida Y."/>
            <person name="Fujiwara M."/>
            <person name="Mori M."/>
            <person name="Tomita M."/>
            <person name="Arakawa K."/>
        </authorList>
    </citation>
    <scope>NUCLEOTIDE SEQUENCE [LARGE SCALE GENOMIC DNA]</scope>
</reference>
<dbReference type="EMBL" id="BGPR01019926">
    <property type="protein sequence ID" value="GBN83342.1"/>
    <property type="molecule type" value="Genomic_DNA"/>
</dbReference>
<accession>A0A4Y2S5B5</accession>
<dbReference type="Proteomes" id="UP000499080">
    <property type="component" value="Unassembled WGS sequence"/>
</dbReference>
<feature type="non-terminal residue" evidence="1">
    <location>
        <position position="52"/>
    </location>
</feature>
<evidence type="ECO:0000313" key="1">
    <source>
        <dbReference type="EMBL" id="GBN83342.1"/>
    </source>
</evidence>
<dbReference type="EMBL" id="BGPR01019960">
    <property type="protein sequence ID" value="GBN83443.1"/>
    <property type="molecule type" value="Genomic_DNA"/>
</dbReference>